<sequence length="68" mass="6546">MTLRPLALTALILAAGFGLAACDEPAVQPNEVGSGDGPTGGAGSANPAVDTSGDAEAEGVIPSQQDPQ</sequence>
<evidence type="ECO:0000313" key="3">
    <source>
        <dbReference type="EMBL" id="NDV85613.1"/>
    </source>
</evidence>
<evidence type="ECO:0000256" key="1">
    <source>
        <dbReference type="SAM" id="MobiDB-lite"/>
    </source>
</evidence>
<dbReference type="AlphaFoldDB" id="A0A6L9MCS0"/>
<organism evidence="3 4">
    <name type="scientific">Aurantimonas aggregata</name>
    <dbReference type="NCBI Taxonomy" id="2047720"/>
    <lineage>
        <taxon>Bacteria</taxon>
        <taxon>Pseudomonadati</taxon>
        <taxon>Pseudomonadota</taxon>
        <taxon>Alphaproteobacteria</taxon>
        <taxon>Hyphomicrobiales</taxon>
        <taxon>Aurantimonadaceae</taxon>
        <taxon>Aurantimonas</taxon>
    </lineage>
</organism>
<feature type="compositionally biased region" description="Gly residues" evidence="1">
    <location>
        <begin position="34"/>
        <end position="43"/>
    </location>
</feature>
<dbReference type="Proteomes" id="UP000476332">
    <property type="component" value="Unassembled WGS sequence"/>
</dbReference>
<gene>
    <name evidence="3" type="ORF">GTW51_02755</name>
</gene>
<feature type="region of interest" description="Disordered" evidence="1">
    <location>
        <begin position="26"/>
        <end position="68"/>
    </location>
</feature>
<protein>
    <submittedName>
        <fullName evidence="3">Uncharacterized protein</fullName>
    </submittedName>
</protein>
<accession>A0A6L9MCS0</accession>
<evidence type="ECO:0000313" key="4">
    <source>
        <dbReference type="Proteomes" id="UP000476332"/>
    </source>
</evidence>
<comment type="caution">
    <text evidence="3">The sequence shown here is derived from an EMBL/GenBank/DDBJ whole genome shotgun (WGS) entry which is preliminary data.</text>
</comment>
<dbReference type="EMBL" id="JAAAMJ010000001">
    <property type="protein sequence ID" value="NDV85613.1"/>
    <property type="molecule type" value="Genomic_DNA"/>
</dbReference>
<name>A0A6L9MCS0_9HYPH</name>
<keyword evidence="4" id="KW-1185">Reference proteome</keyword>
<feature type="signal peptide" evidence="2">
    <location>
        <begin position="1"/>
        <end position="20"/>
    </location>
</feature>
<evidence type="ECO:0000256" key="2">
    <source>
        <dbReference type="SAM" id="SignalP"/>
    </source>
</evidence>
<keyword evidence="2" id="KW-0732">Signal</keyword>
<feature type="chain" id="PRO_5026737858" evidence="2">
    <location>
        <begin position="21"/>
        <end position="68"/>
    </location>
</feature>
<proteinExistence type="predicted"/>
<dbReference type="RefSeq" id="WP_163042325.1">
    <property type="nucleotide sequence ID" value="NZ_JAAAMJ010000001.1"/>
</dbReference>
<reference evidence="3 4" key="1">
    <citation type="submission" date="2020-01" db="EMBL/GenBank/DDBJ databases">
        <title>Genomes of bacteria type strains.</title>
        <authorList>
            <person name="Chen J."/>
            <person name="Zhu S."/>
            <person name="Chen J."/>
        </authorList>
    </citation>
    <scope>NUCLEOTIDE SEQUENCE [LARGE SCALE GENOMIC DNA]</scope>
    <source>
        <strain evidence="3 4">KCTC 52919</strain>
    </source>
</reference>
<dbReference type="PROSITE" id="PS51257">
    <property type="entry name" value="PROKAR_LIPOPROTEIN"/>
    <property type="match status" value="1"/>
</dbReference>